<dbReference type="InterPro" id="IPR009027">
    <property type="entry name" value="Ribosomal_bL9/RNase_H1_N"/>
</dbReference>
<dbReference type="GO" id="GO:1990904">
    <property type="term" value="C:ribonucleoprotein complex"/>
    <property type="evidence" value="ECO:0007669"/>
    <property type="project" value="UniProtKB-KW"/>
</dbReference>
<evidence type="ECO:0000256" key="7">
    <source>
        <dbReference type="HAMAP-Rule" id="MF_00503"/>
    </source>
</evidence>
<proteinExistence type="inferred from homology"/>
<dbReference type="InterPro" id="IPR020069">
    <property type="entry name" value="Ribosomal_bL9_C"/>
</dbReference>
<evidence type="ECO:0000313" key="10">
    <source>
        <dbReference type="EMBL" id="NNF05485.1"/>
    </source>
</evidence>
<evidence type="ECO:0000256" key="5">
    <source>
        <dbReference type="ARBA" id="ARBA00023274"/>
    </source>
</evidence>
<evidence type="ECO:0000256" key="6">
    <source>
        <dbReference type="ARBA" id="ARBA00035292"/>
    </source>
</evidence>
<comment type="caution">
    <text evidence="10">The sequence shown here is derived from an EMBL/GenBank/DDBJ whole genome shotgun (WGS) entry which is preliminary data.</text>
</comment>
<dbReference type="HAMAP" id="MF_00503">
    <property type="entry name" value="Ribosomal_bL9"/>
    <property type="match status" value="1"/>
</dbReference>
<protein>
    <recommendedName>
        <fullName evidence="6 7">Large ribosomal subunit protein bL9</fullName>
    </recommendedName>
</protein>
<dbReference type="InterPro" id="IPR036935">
    <property type="entry name" value="Ribosomal_bL9_N_sf"/>
</dbReference>
<dbReference type="Gene3D" id="3.40.5.10">
    <property type="entry name" value="Ribosomal protein L9, N-terminal domain"/>
    <property type="match status" value="1"/>
</dbReference>
<dbReference type="GO" id="GO:0006412">
    <property type="term" value="P:translation"/>
    <property type="evidence" value="ECO:0007669"/>
    <property type="project" value="UniProtKB-UniRule"/>
</dbReference>
<keyword evidence="4 7" id="KW-0689">Ribosomal protein</keyword>
<keyword evidence="5 7" id="KW-0687">Ribonucleoprotein</keyword>
<evidence type="ECO:0000259" key="8">
    <source>
        <dbReference type="Pfam" id="PF01281"/>
    </source>
</evidence>
<dbReference type="Pfam" id="PF01281">
    <property type="entry name" value="Ribosomal_L9_N"/>
    <property type="match status" value="1"/>
</dbReference>
<dbReference type="GO" id="GO:0019843">
    <property type="term" value="F:rRNA binding"/>
    <property type="evidence" value="ECO:0007669"/>
    <property type="project" value="UniProtKB-UniRule"/>
</dbReference>
<dbReference type="Gene3D" id="3.10.430.100">
    <property type="entry name" value="Ribosomal protein L9, C-terminal domain"/>
    <property type="match status" value="1"/>
</dbReference>
<dbReference type="SUPFAM" id="SSF55658">
    <property type="entry name" value="L9 N-domain-like"/>
    <property type="match status" value="1"/>
</dbReference>
<dbReference type="InterPro" id="IPR036791">
    <property type="entry name" value="Ribosomal_bL9_C_sf"/>
</dbReference>
<comment type="similarity">
    <text evidence="1 7">Belongs to the bacterial ribosomal protein bL9 family.</text>
</comment>
<feature type="domain" description="Large ribosomal subunit protein bL9 C-terminal" evidence="9">
    <location>
        <begin position="64"/>
        <end position="145"/>
    </location>
</feature>
<dbReference type="InterPro" id="IPR000244">
    <property type="entry name" value="Ribosomal_bL9"/>
</dbReference>
<evidence type="ECO:0000256" key="2">
    <source>
        <dbReference type="ARBA" id="ARBA00022730"/>
    </source>
</evidence>
<organism evidence="10 11">
    <name type="scientific">Eiseniibacteriota bacterium</name>
    <dbReference type="NCBI Taxonomy" id="2212470"/>
    <lineage>
        <taxon>Bacteria</taxon>
        <taxon>Candidatus Eiseniibacteriota</taxon>
    </lineage>
</organism>
<evidence type="ECO:0000313" key="11">
    <source>
        <dbReference type="Proteomes" id="UP000547674"/>
    </source>
</evidence>
<sequence>MQVILLEDVKGMGERGDTIKVSAGYARNFLIPKKLAISVAGSGAKVFAENERQQSRRDDKARREAEGIAANFEGVSVGIEVEVGEEDRMFGSVTSADIADALKAQGVEVDKRKILLDDPIKQLGEFDVPIKLHKAVRGSVKVNVTKK</sequence>
<dbReference type="Proteomes" id="UP000547674">
    <property type="component" value="Unassembled WGS sequence"/>
</dbReference>
<comment type="function">
    <text evidence="7">Binds to the 23S rRNA.</text>
</comment>
<keyword evidence="3 7" id="KW-0694">RNA-binding</keyword>
<dbReference type="EMBL" id="JABDJR010000062">
    <property type="protein sequence ID" value="NNF05485.1"/>
    <property type="molecule type" value="Genomic_DNA"/>
</dbReference>
<evidence type="ECO:0000256" key="1">
    <source>
        <dbReference type="ARBA" id="ARBA00010605"/>
    </source>
</evidence>
<dbReference type="InterPro" id="IPR020070">
    <property type="entry name" value="Ribosomal_bL9_N"/>
</dbReference>
<evidence type="ECO:0000256" key="3">
    <source>
        <dbReference type="ARBA" id="ARBA00022884"/>
    </source>
</evidence>
<keyword evidence="2 7" id="KW-0699">rRNA-binding</keyword>
<dbReference type="PANTHER" id="PTHR21368">
    <property type="entry name" value="50S RIBOSOMAL PROTEIN L9"/>
    <property type="match status" value="1"/>
</dbReference>
<accession>A0A7Y2E6D0</accession>
<dbReference type="Pfam" id="PF03948">
    <property type="entry name" value="Ribosomal_L9_C"/>
    <property type="match status" value="1"/>
</dbReference>
<evidence type="ECO:0000259" key="9">
    <source>
        <dbReference type="Pfam" id="PF03948"/>
    </source>
</evidence>
<dbReference type="AlphaFoldDB" id="A0A7Y2E6D0"/>
<dbReference type="SUPFAM" id="SSF55653">
    <property type="entry name" value="Ribosomal protein L9 C-domain"/>
    <property type="match status" value="1"/>
</dbReference>
<reference evidence="10 11" key="1">
    <citation type="submission" date="2020-03" db="EMBL/GenBank/DDBJ databases">
        <title>Metabolic flexibility allows generalist bacteria to become dominant in a frequently disturbed ecosystem.</title>
        <authorList>
            <person name="Chen Y.-J."/>
            <person name="Leung P.M."/>
            <person name="Bay S.K."/>
            <person name="Hugenholtz P."/>
            <person name="Kessler A.J."/>
            <person name="Shelley G."/>
            <person name="Waite D.W."/>
            <person name="Cook P.L."/>
            <person name="Greening C."/>
        </authorList>
    </citation>
    <scope>NUCLEOTIDE SEQUENCE [LARGE SCALE GENOMIC DNA]</scope>
    <source>
        <strain evidence="10">SS_bin_28</strain>
    </source>
</reference>
<dbReference type="InterPro" id="IPR020594">
    <property type="entry name" value="Ribosomal_bL9_bac/chp"/>
</dbReference>
<evidence type="ECO:0000256" key="4">
    <source>
        <dbReference type="ARBA" id="ARBA00022980"/>
    </source>
</evidence>
<name>A0A7Y2E6D0_UNCEI</name>
<gene>
    <name evidence="7" type="primary">rplI</name>
    <name evidence="10" type="ORF">HKN21_01870</name>
</gene>
<feature type="domain" description="Ribosomal protein L9" evidence="8">
    <location>
        <begin position="1"/>
        <end position="37"/>
    </location>
</feature>
<dbReference type="GO" id="GO:0005840">
    <property type="term" value="C:ribosome"/>
    <property type="evidence" value="ECO:0007669"/>
    <property type="project" value="UniProtKB-KW"/>
</dbReference>
<dbReference type="NCBIfam" id="TIGR00158">
    <property type="entry name" value="L9"/>
    <property type="match status" value="1"/>
</dbReference>
<dbReference type="GO" id="GO:0003735">
    <property type="term" value="F:structural constituent of ribosome"/>
    <property type="evidence" value="ECO:0007669"/>
    <property type="project" value="InterPro"/>
</dbReference>
<dbReference type="FunFam" id="3.10.430.100:FF:000006">
    <property type="entry name" value="50S ribosomal protein L9"/>
    <property type="match status" value="1"/>
</dbReference>